<name>A0ABU3Q9W5_9SPHN</name>
<accession>A0ABU3Q9W5</accession>
<dbReference type="Pfam" id="PF11918">
    <property type="entry name" value="Peptidase_S41_N"/>
    <property type="match status" value="1"/>
</dbReference>
<feature type="domain" description="Tail specific protease" evidence="1">
    <location>
        <begin position="108"/>
        <end position="337"/>
    </location>
</feature>
<sequence length="356" mass="36873">MGITGRVAAIGSGLAALACGGAMLHAQPAPPAPAADAAPSGEEAFDPVLAKQIVEKLATALEENFVRPETGSAYAAAVRAKAASGAYAHFPSAKSFAEAVTADLQAVAPDRHLRLFPPHALNLGGAGGGPPPGSSIVKSGWVGDGIAYISFRAFFGDEKTLTDLRKFLADHAAASSLIIDAREHRGGGLAEIDLLFAQLFAQETELVRMDTRLAIEQRGEEAFGDGPTLKRLQGPPTVVRRAHVALPDPHGSTLAKARVFLLTSGRTASAAEHLALSLKRTHRALLIGETTRGAGNYGHTVDLGGGYGAFIPFGRTFDPDTGEGWEGVGVKPDVEVPADKALDEAIRRASSPASAL</sequence>
<evidence type="ECO:0000259" key="1">
    <source>
        <dbReference type="SMART" id="SM00245"/>
    </source>
</evidence>
<gene>
    <name evidence="2" type="ORF">RQX22_14490</name>
</gene>
<evidence type="ECO:0000313" key="2">
    <source>
        <dbReference type="EMBL" id="MDT9600166.1"/>
    </source>
</evidence>
<dbReference type="Gene3D" id="3.90.226.10">
    <property type="entry name" value="2-enoyl-CoA Hydratase, Chain A, domain 1"/>
    <property type="match status" value="1"/>
</dbReference>
<dbReference type="Gene3D" id="3.30.750.44">
    <property type="match status" value="1"/>
</dbReference>
<organism evidence="2 3">
    <name type="scientific">Sphingosinicella rhizophila</name>
    <dbReference type="NCBI Taxonomy" id="3050082"/>
    <lineage>
        <taxon>Bacteria</taxon>
        <taxon>Pseudomonadati</taxon>
        <taxon>Pseudomonadota</taxon>
        <taxon>Alphaproteobacteria</taxon>
        <taxon>Sphingomonadales</taxon>
        <taxon>Sphingosinicellaceae</taxon>
        <taxon>Sphingosinicella</taxon>
    </lineage>
</organism>
<keyword evidence="3" id="KW-1185">Reference proteome</keyword>
<dbReference type="PANTHER" id="PTHR11261">
    <property type="entry name" value="INTERPHOTORECEPTOR RETINOID-BINDING PROTEIN"/>
    <property type="match status" value="1"/>
</dbReference>
<dbReference type="EMBL" id="JAVUPU010000007">
    <property type="protein sequence ID" value="MDT9600166.1"/>
    <property type="molecule type" value="Genomic_DNA"/>
</dbReference>
<protein>
    <submittedName>
        <fullName evidence="2">S41 family peptidase</fullName>
    </submittedName>
</protein>
<dbReference type="PROSITE" id="PS51257">
    <property type="entry name" value="PROKAR_LIPOPROTEIN"/>
    <property type="match status" value="1"/>
</dbReference>
<dbReference type="InterPro" id="IPR029045">
    <property type="entry name" value="ClpP/crotonase-like_dom_sf"/>
</dbReference>
<dbReference type="Pfam" id="PF03572">
    <property type="entry name" value="Peptidase_S41"/>
    <property type="match status" value="1"/>
</dbReference>
<dbReference type="CDD" id="cd07563">
    <property type="entry name" value="Peptidase_S41_IRBP"/>
    <property type="match status" value="1"/>
</dbReference>
<proteinExistence type="predicted"/>
<dbReference type="InterPro" id="IPR005151">
    <property type="entry name" value="Tail-specific_protease"/>
</dbReference>
<comment type="caution">
    <text evidence="2">The sequence shown here is derived from an EMBL/GenBank/DDBJ whole genome shotgun (WGS) entry which is preliminary data.</text>
</comment>
<evidence type="ECO:0000313" key="3">
    <source>
        <dbReference type="Proteomes" id="UP001259572"/>
    </source>
</evidence>
<reference evidence="2 3" key="1">
    <citation type="submission" date="2023-05" db="EMBL/GenBank/DDBJ databases">
        <authorList>
            <person name="Guo Y."/>
        </authorList>
    </citation>
    <scope>NUCLEOTIDE SEQUENCE [LARGE SCALE GENOMIC DNA]</scope>
    <source>
        <strain evidence="2 3">GR2756</strain>
    </source>
</reference>
<dbReference type="Proteomes" id="UP001259572">
    <property type="component" value="Unassembled WGS sequence"/>
</dbReference>
<dbReference type="RefSeq" id="WP_315727264.1">
    <property type="nucleotide sequence ID" value="NZ_JAVUPU010000007.1"/>
</dbReference>
<dbReference type="SUPFAM" id="SSF52096">
    <property type="entry name" value="ClpP/crotonase"/>
    <property type="match status" value="1"/>
</dbReference>
<dbReference type="PANTHER" id="PTHR11261:SF3">
    <property type="entry name" value="RETINOL-BINDING PROTEIN 3"/>
    <property type="match status" value="1"/>
</dbReference>
<dbReference type="SMART" id="SM00245">
    <property type="entry name" value="TSPc"/>
    <property type="match status" value="1"/>
</dbReference>